<keyword evidence="2" id="KW-1185">Reference proteome</keyword>
<sequence length="102" mass="11389">MEHLLTTTPFQKHYGWVGGTHSKNYKENNVAFPPKAAVLYVQVCSVAKRCRASFSKINGVPGAPCTIITYFSNSGLVLRTARYFPPTRWSCHRKFAADCFGS</sequence>
<dbReference type="Proteomes" id="UP000076962">
    <property type="component" value="Unassembled WGS sequence"/>
</dbReference>
<organism evidence="1 2">
    <name type="scientific">Candidatus Thiomargarita nelsonii</name>
    <dbReference type="NCBI Taxonomy" id="1003181"/>
    <lineage>
        <taxon>Bacteria</taxon>
        <taxon>Pseudomonadati</taxon>
        <taxon>Pseudomonadota</taxon>
        <taxon>Gammaproteobacteria</taxon>
        <taxon>Thiotrichales</taxon>
        <taxon>Thiotrichaceae</taxon>
        <taxon>Thiomargarita</taxon>
    </lineage>
</organism>
<gene>
    <name evidence="1" type="ORF">THIOM_005776</name>
</gene>
<protein>
    <submittedName>
        <fullName evidence="1">Uncharacterized protein</fullName>
    </submittedName>
</protein>
<dbReference type="EMBL" id="LUTY01003163">
    <property type="protein sequence ID" value="OAD18618.1"/>
    <property type="molecule type" value="Genomic_DNA"/>
</dbReference>
<dbReference type="AlphaFoldDB" id="A0A176RSB0"/>
<accession>A0A176RSB0</accession>
<evidence type="ECO:0000313" key="1">
    <source>
        <dbReference type="EMBL" id="OAD18618.1"/>
    </source>
</evidence>
<name>A0A176RSB0_9GAMM</name>
<reference evidence="1 2" key="1">
    <citation type="submission" date="2016-05" db="EMBL/GenBank/DDBJ databases">
        <title>Single-cell genome of chain-forming Candidatus Thiomargarita nelsonii and comparison to other large sulfur-oxidizing bacteria.</title>
        <authorList>
            <person name="Winkel M."/>
            <person name="Salman V."/>
            <person name="Woyke T."/>
            <person name="Schulz-Vogt H."/>
            <person name="Richter M."/>
            <person name="Flood B."/>
            <person name="Bailey J."/>
            <person name="Amann R."/>
            <person name="Mussmann M."/>
        </authorList>
    </citation>
    <scope>NUCLEOTIDE SEQUENCE [LARGE SCALE GENOMIC DNA]</scope>
    <source>
        <strain evidence="1 2">THI036</strain>
    </source>
</reference>
<comment type="caution">
    <text evidence="1">The sequence shown here is derived from an EMBL/GenBank/DDBJ whole genome shotgun (WGS) entry which is preliminary data.</text>
</comment>
<proteinExistence type="predicted"/>
<evidence type="ECO:0000313" key="2">
    <source>
        <dbReference type="Proteomes" id="UP000076962"/>
    </source>
</evidence>